<proteinExistence type="predicted"/>
<accession>A0A6C0GPG8</accession>
<evidence type="ECO:0000256" key="3">
    <source>
        <dbReference type="ARBA" id="ARBA00022691"/>
    </source>
</evidence>
<sequence length="351" mass="38943">MQTLSNHIIQFDLPEHLSCPQPTEERELLRDEVRLLVTTGSGKISHGLFHNISDYINPGDVLVVNTSATIPSALAVTLPDGSEGVIHLSNQINAQQWLIEIRSIRGNKTVRWKAGEPGMVFRLPGDASITVDERFYANKQLLDLWLATLRLSQPVEDYLAAHAFPIQYEKINHRYPLAYYQTFFSFHPGSAEMPSAGRGFTSQVVDKLLEKGVVFAPVLLHTGVSSLEENEAPYPEYMEISPISAAIINAAKSRGNRIIAVGTTAIRAIESAAGTDGMLRPYRGNTSLFIDENYSLKITDALLTGFHEPRASHLHMLQALAGMDHLELAYQAAIAADYYWHQFGDLHLILP</sequence>
<keyword evidence="1" id="KW-0963">Cytoplasm</keyword>
<reference evidence="5 6" key="1">
    <citation type="submission" date="2020-01" db="EMBL/GenBank/DDBJ databases">
        <authorList>
            <person name="Kim M.K."/>
        </authorList>
    </citation>
    <scope>NUCLEOTIDE SEQUENCE [LARGE SCALE GENOMIC DNA]</scope>
    <source>
        <strain evidence="5 6">172606-1</strain>
    </source>
</reference>
<dbReference type="InterPro" id="IPR003699">
    <property type="entry name" value="QueA"/>
</dbReference>
<dbReference type="GO" id="GO:0008616">
    <property type="term" value="P:tRNA queuosine(34) biosynthetic process"/>
    <property type="evidence" value="ECO:0007669"/>
    <property type="project" value="UniProtKB-KW"/>
</dbReference>
<gene>
    <name evidence="5" type="ORF">GXP67_26515</name>
</gene>
<dbReference type="PANTHER" id="PTHR30307">
    <property type="entry name" value="S-ADENOSYLMETHIONINE:TRNA RIBOSYLTRANSFERASE-ISOMERASE"/>
    <property type="match status" value="1"/>
</dbReference>
<evidence type="ECO:0000313" key="6">
    <source>
        <dbReference type="Proteomes" id="UP000480178"/>
    </source>
</evidence>
<dbReference type="Proteomes" id="UP000480178">
    <property type="component" value="Chromosome"/>
</dbReference>
<dbReference type="Gene3D" id="2.40.10.240">
    <property type="entry name" value="QueA-like"/>
    <property type="match status" value="1"/>
</dbReference>
<dbReference type="GO" id="GO:0051075">
    <property type="term" value="F:S-adenosylmethionine:tRNA ribosyltransferase-isomerase activity"/>
    <property type="evidence" value="ECO:0007669"/>
    <property type="project" value="TreeGrafter"/>
</dbReference>
<dbReference type="Pfam" id="PF02547">
    <property type="entry name" value="Queuosine_synth"/>
    <property type="match status" value="1"/>
</dbReference>
<organism evidence="5 6">
    <name type="scientific">Rhodocytophaga rosea</name>
    <dbReference type="NCBI Taxonomy" id="2704465"/>
    <lineage>
        <taxon>Bacteria</taxon>
        <taxon>Pseudomonadati</taxon>
        <taxon>Bacteroidota</taxon>
        <taxon>Cytophagia</taxon>
        <taxon>Cytophagales</taxon>
        <taxon>Rhodocytophagaceae</taxon>
        <taxon>Rhodocytophaga</taxon>
    </lineage>
</organism>
<keyword evidence="3" id="KW-0949">S-adenosyl-L-methionine</keyword>
<dbReference type="EMBL" id="CP048222">
    <property type="protein sequence ID" value="QHT69946.1"/>
    <property type="molecule type" value="Genomic_DNA"/>
</dbReference>
<dbReference type="RefSeq" id="WP_162445929.1">
    <property type="nucleotide sequence ID" value="NZ_CP048222.1"/>
</dbReference>
<dbReference type="InterPro" id="IPR042118">
    <property type="entry name" value="QueA_dom1"/>
</dbReference>
<protein>
    <submittedName>
        <fullName evidence="5">S-adenosylmethionine:tRNA ribosyltransferase-isomerase</fullName>
    </submittedName>
</protein>
<dbReference type="KEGG" id="rhoz:GXP67_26515"/>
<dbReference type="InterPro" id="IPR036100">
    <property type="entry name" value="QueA_sf"/>
</dbReference>
<keyword evidence="6" id="KW-1185">Reference proteome</keyword>
<dbReference type="Gene3D" id="3.40.1780.10">
    <property type="entry name" value="QueA-like"/>
    <property type="match status" value="1"/>
</dbReference>
<name>A0A6C0GPG8_9BACT</name>
<evidence type="ECO:0000256" key="2">
    <source>
        <dbReference type="ARBA" id="ARBA00022679"/>
    </source>
</evidence>
<keyword evidence="4" id="KW-0671">Queuosine biosynthesis</keyword>
<evidence type="ECO:0000256" key="1">
    <source>
        <dbReference type="ARBA" id="ARBA00022490"/>
    </source>
</evidence>
<dbReference type="PANTHER" id="PTHR30307:SF0">
    <property type="entry name" value="S-ADENOSYLMETHIONINE:TRNA RIBOSYLTRANSFERASE-ISOMERASE"/>
    <property type="match status" value="1"/>
</dbReference>
<keyword evidence="5" id="KW-0413">Isomerase</keyword>
<evidence type="ECO:0000313" key="5">
    <source>
        <dbReference type="EMBL" id="QHT69946.1"/>
    </source>
</evidence>
<keyword evidence="2 5" id="KW-0808">Transferase</keyword>
<dbReference type="AlphaFoldDB" id="A0A6C0GPG8"/>
<evidence type="ECO:0000256" key="4">
    <source>
        <dbReference type="ARBA" id="ARBA00022785"/>
    </source>
</evidence>
<dbReference type="InterPro" id="IPR042119">
    <property type="entry name" value="QueA_dom2"/>
</dbReference>
<dbReference type="SUPFAM" id="SSF111337">
    <property type="entry name" value="QueA-like"/>
    <property type="match status" value="1"/>
</dbReference>